<evidence type="ECO:0000259" key="2">
    <source>
        <dbReference type="Pfam" id="PF01764"/>
    </source>
</evidence>
<dbReference type="EMBL" id="CP031039">
    <property type="protein sequence ID" value="QDZ21686.1"/>
    <property type="molecule type" value="Genomic_DNA"/>
</dbReference>
<accession>A0A5B8MMC3</accession>
<dbReference type="InterPro" id="IPR002921">
    <property type="entry name" value="Fungal_lipase-type"/>
</dbReference>
<dbReference type="Proteomes" id="UP000316726">
    <property type="component" value="Chromosome 6"/>
</dbReference>
<dbReference type="PANTHER" id="PTHR45856:SF24">
    <property type="entry name" value="FUNGAL LIPASE-LIKE DOMAIN-CONTAINING PROTEIN"/>
    <property type="match status" value="1"/>
</dbReference>
<organism evidence="3 4">
    <name type="scientific">Chloropicon primus</name>
    <dbReference type="NCBI Taxonomy" id="1764295"/>
    <lineage>
        <taxon>Eukaryota</taxon>
        <taxon>Viridiplantae</taxon>
        <taxon>Chlorophyta</taxon>
        <taxon>Chloropicophyceae</taxon>
        <taxon>Chloropicales</taxon>
        <taxon>Chloropicaceae</taxon>
        <taxon>Chloropicon</taxon>
    </lineage>
</organism>
<dbReference type="OrthoDB" id="426718at2759"/>
<sequence length="318" mass="35656">MGFKSWQRVAAVAVLLGLCLGLRSAQAKALVEDKGDVGAGIFDLEYGKYVVDYNTVVYCPDGSQIETWSCPVCNKTRVKDFKVDEVIHEFELNIQAYTGYSPTLDAFLFVFRGTKSDDMRNWIIDLSVLELDLDLPYPHSDGAKVHGGFYRTYATTNVRVMILQSWERLRAKYGTDKKVIVTGHSLGGALATFCALDLKLQHNETNLQLYTLGSPRVGNEGFFKFFHSWIGDSIRVVHSYDIVPSLPPPFLGYHHIAREVWSVETGKKQRDGLPVLRNTICDDSGEDHNCSDGACMFSICTSIPDHMTYLNIEITCET</sequence>
<dbReference type="GO" id="GO:0016787">
    <property type="term" value="F:hydrolase activity"/>
    <property type="evidence" value="ECO:0007669"/>
    <property type="project" value="UniProtKB-KW"/>
</dbReference>
<feature type="signal peptide" evidence="1">
    <location>
        <begin position="1"/>
        <end position="27"/>
    </location>
</feature>
<gene>
    <name evidence="3" type="ORF">A3770_06p42040</name>
</gene>
<dbReference type="SUPFAM" id="SSF53474">
    <property type="entry name" value="alpha/beta-Hydrolases"/>
    <property type="match status" value="1"/>
</dbReference>
<evidence type="ECO:0000313" key="3">
    <source>
        <dbReference type="EMBL" id="QDZ21686.1"/>
    </source>
</evidence>
<evidence type="ECO:0000313" key="4">
    <source>
        <dbReference type="Proteomes" id="UP000316726"/>
    </source>
</evidence>
<keyword evidence="1" id="KW-0732">Signal</keyword>
<feature type="domain" description="Fungal lipase-type" evidence="2">
    <location>
        <begin position="109"/>
        <end position="249"/>
    </location>
</feature>
<protein>
    <submittedName>
        <fullName evidence="3">Alpha/beta-hydrolase</fullName>
    </submittedName>
</protein>
<dbReference type="InterPro" id="IPR029058">
    <property type="entry name" value="AB_hydrolase_fold"/>
</dbReference>
<evidence type="ECO:0000256" key="1">
    <source>
        <dbReference type="SAM" id="SignalP"/>
    </source>
</evidence>
<dbReference type="PANTHER" id="PTHR45856">
    <property type="entry name" value="ALPHA/BETA-HYDROLASES SUPERFAMILY PROTEIN"/>
    <property type="match status" value="1"/>
</dbReference>
<dbReference type="GO" id="GO:0006629">
    <property type="term" value="P:lipid metabolic process"/>
    <property type="evidence" value="ECO:0007669"/>
    <property type="project" value="InterPro"/>
</dbReference>
<name>A0A5B8MMC3_9CHLO</name>
<dbReference type="AlphaFoldDB" id="A0A5B8MMC3"/>
<dbReference type="InterPro" id="IPR051218">
    <property type="entry name" value="Sec_MonoDiacylglyc_Lipase"/>
</dbReference>
<keyword evidence="4" id="KW-1185">Reference proteome</keyword>
<dbReference type="Pfam" id="PF01764">
    <property type="entry name" value="Lipase_3"/>
    <property type="match status" value="1"/>
</dbReference>
<reference evidence="3 4" key="1">
    <citation type="submission" date="2018-07" db="EMBL/GenBank/DDBJ databases">
        <title>The complete nuclear genome of the prasinophyte Chloropicon primus (CCMP1205).</title>
        <authorList>
            <person name="Pombert J.-F."/>
            <person name="Otis C."/>
            <person name="Turmel M."/>
            <person name="Lemieux C."/>
        </authorList>
    </citation>
    <scope>NUCLEOTIDE SEQUENCE [LARGE SCALE GENOMIC DNA]</scope>
    <source>
        <strain evidence="3 4">CCMP1205</strain>
    </source>
</reference>
<dbReference type="CDD" id="cd00519">
    <property type="entry name" value="Lipase_3"/>
    <property type="match status" value="1"/>
</dbReference>
<feature type="chain" id="PRO_5022915286" evidence="1">
    <location>
        <begin position="28"/>
        <end position="318"/>
    </location>
</feature>
<proteinExistence type="predicted"/>
<keyword evidence="3" id="KW-0378">Hydrolase</keyword>
<dbReference type="Gene3D" id="3.40.50.1820">
    <property type="entry name" value="alpha/beta hydrolase"/>
    <property type="match status" value="1"/>
</dbReference>